<keyword evidence="1" id="KW-0802">TPR repeat</keyword>
<gene>
    <name evidence="3" type="ORF">Cpap_2958</name>
</gene>
<dbReference type="Proteomes" id="UP000003860">
    <property type="component" value="Unassembled WGS sequence"/>
</dbReference>
<feature type="repeat" description="TPR" evidence="1">
    <location>
        <begin position="287"/>
        <end position="320"/>
    </location>
</feature>
<evidence type="ECO:0000256" key="1">
    <source>
        <dbReference type="PROSITE-ProRule" id="PRU00339"/>
    </source>
</evidence>
<organism evidence="3 4">
    <name type="scientific">Ruminiclostridium papyrosolvens DSM 2782</name>
    <dbReference type="NCBI Taxonomy" id="588581"/>
    <lineage>
        <taxon>Bacteria</taxon>
        <taxon>Bacillati</taxon>
        <taxon>Bacillota</taxon>
        <taxon>Clostridia</taxon>
        <taxon>Eubacteriales</taxon>
        <taxon>Oscillospiraceae</taxon>
        <taxon>Ruminiclostridium</taxon>
    </lineage>
</organism>
<dbReference type="AlphaFoldDB" id="F1TAJ3"/>
<feature type="domain" description="Glycosyltransferase 2-like" evidence="2">
    <location>
        <begin position="11"/>
        <end position="180"/>
    </location>
</feature>
<dbReference type="PANTHER" id="PTHR43685">
    <property type="entry name" value="GLYCOSYLTRANSFERASE"/>
    <property type="match status" value="1"/>
</dbReference>
<reference evidence="3" key="1">
    <citation type="submission" date="2009-07" db="EMBL/GenBank/DDBJ databases">
        <authorList>
            <consortium name="US DOE Joint Genome Institute (JGI-PGF)"/>
            <person name="Lucas S."/>
            <person name="Copeland A."/>
            <person name="Lapidus A."/>
            <person name="Glavina del Rio T."/>
            <person name="Tice H."/>
            <person name="Bruce D."/>
            <person name="Goodwin L."/>
            <person name="Pitluck S."/>
            <person name="Larimer F."/>
            <person name="Land M.L."/>
            <person name="Mouttaki H."/>
            <person name="He Z."/>
            <person name="Zhou J."/>
            <person name="Hemme C.L."/>
        </authorList>
    </citation>
    <scope>NUCLEOTIDE SEQUENCE</scope>
    <source>
        <strain evidence="3">DSM 2782</strain>
    </source>
</reference>
<reference evidence="3" key="2">
    <citation type="submission" date="2011-01" db="EMBL/GenBank/DDBJ databases">
        <title>The Non-contiguous Finished genome of Clostridium papyrosolvens.</title>
        <authorList>
            <person name="Lucas S."/>
            <person name="Copeland A."/>
            <person name="Lapidus A."/>
            <person name="Cheng J.-F."/>
            <person name="Goodwin L."/>
            <person name="Pitluck S."/>
            <person name="Misra M."/>
            <person name="Chertkov O."/>
            <person name="Detter J.C."/>
            <person name="Han C."/>
            <person name="Tapia R."/>
            <person name="Land M."/>
            <person name="Hauser L."/>
            <person name="Kyrpides N."/>
            <person name="Ivanova N."/>
            <person name="Pagani I."/>
            <person name="Mouttaki H."/>
            <person name="He Z."/>
            <person name="Zhou J."/>
            <person name="Hemme C.L."/>
            <person name="Woyke T."/>
        </authorList>
    </citation>
    <scope>NUCLEOTIDE SEQUENCE [LARGE SCALE GENOMIC DNA]</scope>
    <source>
        <strain evidence="3">DSM 2782</strain>
    </source>
</reference>
<dbReference type="InterPro" id="IPR001173">
    <property type="entry name" value="Glyco_trans_2-like"/>
</dbReference>
<dbReference type="OrthoDB" id="3189257at2"/>
<dbReference type="Pfam" id="PF00535">
    <property type="entry name" value="Glycos_transf_2"/>
    <property type="match status" value="1"/>
</dbReference>
<keyword evidence="4" id="KW-1185">Reference proteome</keyword>
<dbReference type="InterPro" id="IPR050834">
    <property type="entry name" value="Glycosyltransf_2"/>
</dbReference>
<dbReference type="PANTHER" id="PTHR43685:SF2">
    <property type="entry name" value="GLYCOSYLTRANSFERASE 2-LIKE DOMAIN-CONTAINING PROTEIN"/>
    <property type="match status" value="1"/>
</dbReference>
<accession>F1TAJ3</accession>
<dbReference type="CDD" id="cd00761">
    <property type="entry name" value="Glyco_tranf_GTA_type"/>
    <property type="match status" value="1"/>
</dbReference>
<protein>
    <submittedName>
        <fullName evidence="3">Glycosyl transferase family 2</fullName>
    </submittedName>
</protein>
<dbReference type="Gene3D" id="3.90.550.10">
    <property type="entry name" value="Spore Coat Polysaccharide Biosynthesis Protein SpsA, Chain A"/>
    <property type="match status" value="1"/>
</dbReference>
<evidence type="ECO:0000313" key="3">
    <source>
        <dbReference type="EMBL" id="EGD48536.1"/>
    </source>
</evidence>
<dbReference type="PROSITE" id="PS50005">
    <property type="entry name" value="TPR"/>
    <property type="match status" value="1"/>
</dbReference>
<comment type="caution">
    <text evidence="3">The sequence shown here is derived from an EMBL/GenBank/DDBJ whole genome shotgun (WGS) entry which is preliminary data.</text>
</comment>
<sequence>MNNYGNSAVFIIPHYGENYNQTKNDLRRTMQSIYRQTDSNWKAVIVDDNSPSEAVKRYLKSIADDNPEKVKVIFKEKNEGAGFARNTGIKWAYDQGYPFILFNDADDLSHEKRLETVRNIFMSDPNAGVVYSSFLVIDEYDNFVPRKELTPSIVEILEGHEINPVQGYNSWIQIGTRKGYTNCTSGTAVKTEIAYANLFPKVRVSEDSHTWMRYSATGTKFVYSPEIPFLYRIPNQRDGSASREREGGKHEFYVKKAEVDEDGFREAMEMALERDFIEKKYTDNLMMEFYLKLAETLAKEKEYSLAIEQVRKAMNLSRSKTQYVLSKQPAS</sequence>
<dbReference type="GO" id="GO:0016740">
    <property type="term" value="F:transferase activity"/>
    <property type="evidence" value="ECO:0007669"/>
    <property type="project" value="UniProtKB-KW"/>
</dbReference>
<proteinExistence type="predicted"/>
<dbReference type="SUPFAM" id="SSF53448">
    <property type="entry name" value="Nucleotide-diphospho-sugar transferases"/>
    <property type="match status" value="1"/>
</dbReference>
<name>F1TAJ3_9FIRM</name>
<dbReference type="InterPro" id="IPR029044">
    <property type="entry name" value="Nucleotide-diphossugar_trans"/>
</dbReference>
<dbReference type="eggNOG" id="COG1215">
    <property type="taxonomic scope" value="Bacteria"/>
</dbReference>
<evidence type="ECO:0000259" key="2">
    <source>
        <dbReference type="Pfam" id="PF00535"/>
    </source>
</evidence>
<dbReference type="InterPro" id="IPR019734">
    <property type="entry name" value="TPR_rpt"/>
</dbReference>
<evidence type="ECO:0000313" key="4">
    <source>
        <dbReference type="Proteomes" id="UP000003860"/>
    </source>
</evidence>
<dbReference type="RefSeq" id="WP_004617635.1">
    <property type="nucleotide sequence ID" value="NZ_ACXX02000003.1"/>
</dbReference>
<keyword evidence="3" id="KW-0808">Transferase</keyword>
<dbReference type="STRING" id="588581.Cpap_2958"/>
<dbReference type="EMBL" id="ACXX02000003">
    <property type="protein sequence ID" value="EGD48536.1"/>
    <property type="molecule type" value="Genomic_DNA"/>
</dbReference>